<accession>A0A382T270</accession>
<feature type="non-terminal residue" evidence="1">
    <location>
        <position position="1"/>
    </location>
</feature>
<reference evidence="1" key="1">
    <citation type="submission" date="2018-05" db="EMBL/GenBank/DDBJ databases">
        <authorList>
            <person name="Lanie J.A."/>
            <person name="Ng W.-L."/>
            <person name="Kazmierczak K.M."/>
            <person name="Andrzejewski T.M."/>
            <person name="Davidsen T.M."/>
            <person name="Wayne K.J."/>
            <person name="Tettelin H."/>
            <person name="Glass J.I."/>
            <person name="Rusch D."/>
            <person name="Podicherti R."/>
            <person name="Tsui H.-C.T."/>
            <person name="Winkler M.E."/>
        </authorList>
    </citation>
    <scope>NUCLEOTIDE SEQUENCE</scope>
</reference>
<proteinExistence type="predicted"/>
<gene>
    <name evidence="1" type="ORF">METZ01_LOCUS368709</name>
</gene>
<name>A0A382T270_9ZZZZ</name>
<protein>
    <submittedName>
        <fullName evidence="1">Uncharacterized protein</fullName>
    </submittedName>
</protein>
<sequence>REELRLLGEAGTWSERQFFKSGEDSETEMHLKGRARWAADGHCLVYEGVVAKGDDAGSPLLWIKTYDSEIKVYRYAYFSASGAVDHYVGRWDPKKNKMVWRCQHLNSSPSEMSSVIEETFAQPGYKTWTFKVREFGKIVVEGRGDSRRVDL</sequence>
<dbReference type="EMBL" id="UINC01133116">
    <property type="protein sequence ID" value="SVD15855.1"/>
    <property type="molecule type" value="Genomic_DNA"/>
</dbReference>
<evidence type="ECO:0000313" key="1">
    <source>
        <dbReference type="EMBL" id="SVD15855.1"/>
    </source>
</evidence>
<organism evidence="1">
    <name type="scientific">marine metagenome</name>
    <dbReference type="NCBI Taxonomy" id="408172"/>
    <lineage>
        <taxon>unclassified sequences</taxon>
        <taxon>metagenomes</taxon>
        <taxon>ecological metagenomes</taxon>
    </lineage>
</organism>
<dbReference type="AlphaFoldDB" id="A0A382T270"/>